<dbReference type="EMBL" id="LMVM01000007">
    <property type="protein sequence ID" value="PAV05339.1"/>
    <property type="molecule type" value="Genomic_DNA"/>
</dbReference>
<evidence type="ECO:0000256" key="1">
    <source>
        <dbReference type="ARBA" id="ARBA00001966"/>
    </source>
</evidence>
<dbReference type="Pfam" id="PF01058">
    <property type="entry name" value="Oxidored_q6"/>
    <property type="match status" value="1"/>
</dbReference>
<comment type="similarity">
    <text evidence="2">Belongs to the complex I 20 kDa subunit family.</text>
</comment>
<evidence type="ECO:0000313" key="9">
    <source>
        <dbReference type="Proteomes" id="UP000217784"/>
    </source>
</evidence>
<proteinExistence type="inferred from homology"/>
<dbReference type="Proteomes" id="UP000217784">
    <property type="component" value="Unassembled WGS sequence"/>
</dbReference>
<evidence type="ECO:0000256" key="6">
    <source>
        <dbReference type="ARBA" id="ARBA00023014"/>
    </source>
</evidence>
<keyword evidence="4" id="KW-0479">Metal-binding</keyword>
<comment type="cofactor">
    <cofactor evidence="1">
        <name>[4Fe-4S] cluster</name>
        <dbReference type="ChEBI" id="CHEBI:49883"/>
    </cofactor>
</comment>
<reference evidence="8 9" key="1">
    <citation type="journal article" date="2017" name="BMC Genomics">
        <title>Genomic analysis of methanogenic archaea reveals a shift towards energy conservation.</title>
        <authorList>
            <person name="Gilmore S.P."/>
            <person name="Henske J.K."/>
            <person name="Sexton J.A."/>
            <person name="Solomon K.V."/>
            <person name="Seppala S."/>
            <person name="Yoo J.I."/>
            <person name="Huyett L.M."/>
            <person name="Pressman A."/>
            <person name="Cogan J.Z."/>
            <person name="Kivenson V."/>
            <person name="Peng X."/>
            <person name="Tan Y."/>
            <person name="Valentine D.L."/>
            <person name="O'Malley M.A."/>
        </authorList>
    </citation>
    <scope>NUCLEOTIDE SEQUENCE [LARGE SCALE GENOMIC DNA]</scope>
    <source>
        <strain evidence="8 9">M.o.H.</strain>
    </source>
</reference>
<organism evidence="8 9">
    <name type="scientific">Methanobacterium bryantii</name>
    <dbReference type="NCBI Taxonomy" id="2161"/>
    <lineage>
        <taxon>Archaea</taxon>
        <taxon>Methanobacteriati</taxon>
        <taxon>Methanobacteriota</taxon>
        <taxon>Methanomada group</taxon>
        <taxon>Methanobacteria</taxon>
        <taxon>Methanobacteriales</taxon>
        <taxon>Methanobacteriaceae</taxon>
        <taxon>Methanobacterium</taxon>
    </lineage>
</organism>
<dbReference type="PANTHER" id="PTHR42989">
    <property type="entry name" value="HYDROGENASE-4 COMPONENT I"/>
    <property type="match status" value="1"/>
</dbReference>
<name>A0A2A2H7E8_METBR</name>
<comment type="caution">
    <text evidence="8">The sequence shown here is derived from an EMBL/GenBank/DDBJ whole genome shotgun (WGS) entry which is preliminary data.</text>
</comment>
<evidence type="ECO:0000313" key="8">
    <source>
        <dbReference type="EMBL" id="PAV05339.1"/>
    </source>
</evidence>
<dbReference type="PANTHER" id="PTHR42989:SF1">
    <property type="entry name" value="FORMATE HYDROGENLYASE SUBUNIT 7-RELATED"/>
    <property type="match status" value="1"/>
</dbReference>
<dbReference type="GO" id="GO:0051539">
    <property type="term" value="F:4 iron, 4 sulfur cluster binding"/>
    <property type="evidence" value="ECO:0007669"/>
    <property type="project" value="UniProtKB-KW"/>
</dbReference>
<dbReference type="InterPro" id="IPR006137">
    <property type="entry name" value="NADH_UbQ_OxRdtase-like_20kDa"/>
</dbReference>
<gene>
    <name evidence="8" type="ORF">ASJ80_10130</name>
</gene>
<dbReference type="AlphaFoldDB" id="A0A2A2H7E8"/>
<sequence>MLDALKDIVRKSSIHACLINTGGCNGCDIEVVALLSPRYDLEQYGIYFHNNPREADVILVTGPVAEQWKENLQRLYAKAPNPKIVVAIGACPLSGNVYNQEGSAIYPPLHDFIPVDASVPGCPPRPTEILKALLAVGPDAIAAKGRQSK</sequence>
<dbReference type="NCBIfam" id="NF005012">
    <property type="entry name" value="PRK06411.1"/>
    <property type="match status" value="1"/>
</dbReference>
<keyword evidence="3" id="KW-0004">4Fe-4S</keyword>
<dbReference type="RefSeq" id="WP_048082488.1">
    <property type="nucleotide sequence ID" value="NZ_LMVM01000007.1"/>
</dbReference>
<evidence type="ECO:0000256" key="3">
    <source>
        <dbReference type="ARBA" id="ARBA00022485"/>
    </source>
</evidence>
<evidence type="ECO:0000256" key="5">
    <source>
        <dbReference type="ARBA" id="ARBA00023004"/>
    </source>
</evidence>
<evidence type="ECO:0000256" key="2">
    <source>
        <dbReference type="ARBA" id="ARBA00009173"/>
    </source>
</evidence>
<protein>
    <recommendedName>
        <fullName evidence="7">NADH:ubiquinone oxidoreductase-like 20kDa subunit domain-containing protein</fullName>
    </recommendedName>
</protein>
<dbReference type="OrthoDB" id="5740at2157"/>
<keyword evidence="6" id="KW-0411">Iron-sulfur</keyword>
<dbReference type="InterPro" id="IPR052375">
    <property type="entry name" value="Complex_I_20kDa-like"/>
</dbReference>
<feature type="domain" description="NADH:ubiquinone oxidoreductase-like 20kDa subunit" evidence="7">
    <location>
        <begin position="24"/>
        <end position="135"/>
    </location>
</feature>
<accession>A0A2A2H7E8</accession>
<dbReference type="SUPFAM" id="SSF56770">
    <property type="entry name" value="HydA/Nqo6-like"/>
    <property type="match status" value="1"/>
</dbReference>
<evidence type="ECO:0000259" key="7">
    <source>
        <dbReference type="Pfam" id="PF01058"/>
    </source>
</evidence>
<keyword evidence="5" id="KW-0408">Iron</keyword>
<evidence type="ECO:0000256" key="4">
    <source>
        <dbReference type="ARBA" id="ARBA00022723"/>
    </source>
</evidence>
<dbReference type="GO" id="GO:0046872">
    <property type="term" value="F:metal ion binding"/>
    <property type="evidence" value="ECO:0007669"/>
    <property type="project" value="UniProtKB-KW"/>
</dbReference>
<keyword evidence="9" id="KW-1185">Reference proteome</keyword>
<dbReference type="Gene3D" id="3.40.50.12280">
    <property type="match status" value="1"/>
</dbReference>